<name>A0A1M7JBY4_9RHOB</name>
<evidence type="ECO:0000313" key="1">
    <source>
        <dbReference type="EMBL" id="SHM50505.1"/>
    </source>
</evidence>
<evidence type="ECO:0008006" key="3">
    <source>
        <dbReference type="Google" id="ProtNLM"/>
    </source>
</evidence>
<evidence type="ECO:0000313" key="2">
    <source>
        <dbReference type="Proteomes" id="UP000183974"/>
    </source>
</evidence>
<dbReference type="OrthoDB" id="7540582at2"/>
<gene>
    <name evidence="1" type="ORF">SAMN05444398_11929</name>
</gene>
<protein>
    <recommendedName>
        <fullName evidence="3">Sulfotransferase family protein</fullName>
    </recommendedName>
</protein>
<organism evidence="1 2">
    <name type="scientific">Roseovarius pacificus</name>
    <dbReference type="NCBI Taxonomy" id="337701"/>
    <lineage>
        <taxon>Bacteria</taxon>
        <taxon>Pseudomonadati</taxon>
        <taxon>Pseudomonadota</taxon>
        <taxon>Alphaproteobacteria</taxon>
        <taxon>Rhodobacterales</taxon>
        <taxon>Roseobacteraceae</taxon>
        <taxon>Roseovarius</taxon>
    </lineage>
</organism>
<sequence length="362" mass="41918">MELIIHAGMHKTGTTSVQKWLDNHASDLARHRILALPLEKRILVKDPQSFDADSLKNDLRIAEEMGIQKVIISHEEISTFSMAQTRTLSRVLEPYPLKFVVCFRHWVNFLPSRWRQNCIRRDSASFPNFLEILRSKPERCDFQMHRVLRNAEESGDHETVVIPFETAAKIGGVPRHILSACGVPELLLKANDPNALRLNTESGQKNIEMIRLLNGVYARSYGLRENEMLFSFGANSQPKEYFDFGLNGFASKFLASYPEIHDELGRMLESRQTLIRLSRSDFADLESDLERHARSHTALKLCGDLFPEIEAKDILCSKLEYIELPETFQTKIVKAIDRYKKRLRLQERWVRHRRKIKLFSGT</sequence>
<dbReference type="InterPro" id="IPR027417">
    <property type="entry name" value="P-loop_NTPase"/>
</dbReference>
<dbReference type="Proteomes" id="UP000183974">
    <property type="component" value="Unassembled WGS sequence"/>
</dbReference>
<reference evidence="1 2" key="1">
    <citation type="submission" date="2016-11" db="EMBL/GenBank/DDBJ databases">
        <authorList>
            <person name="Jaros S."/>
            <person name="Januszkiewicz K."/>
            <person name="Wedrychowicz H."/>
        </authorList>
    </citation>
    <scope>NUCLEOTIDE SEQUENCE [LARGE SCALE GENOMIC DNA]</scope>
    <source>
        <strain evidence="1 2">DSM 29589</strain>
    </source>
</reference>
<dbReference type="RefSeq" id="WP_143163290.1">
    <property type="nucleotide sequence ID" value="NZ_BMLR01000019.1"/>
</dbReference>
<proteinExistence type="predicted"/>
<keyword evidence="2" id="KW-1185">Reference proteome</keyword>
<dbReference type="EMBL" id="FRBR01000019">
    <property type="protein sequence ID" value="SHM50505.1"/>
    <property type="molecule type" value="Genomic_DNA"/>
</dbReference>
<accession>A0A1M7JBY4</accession>
<dbReference type="AlphaFoldDB" id="A0A1M7JBY4"/>
<dbReference type="SUPFAM" id="SSF52540">
    <property type="entry name" value="P-loop containing nucleoside triphosphate hydrolases"/>
    <property type="match status" value="1"/>
</dbReference>
<dbReference type="Gene3D" id="3.40.50.300">
    <property type="entry name" value="P-loop containing nucleotide triphosphate hydrolases"/>
    <property type="match status" value="1"/>
</dbReference>